<evidence type="ECO:0000256" key="1">
    <source>
        <dbReference type="RuleBase" id="RU003425"/>
    </source>
</evidence>
<dbReference type="EMBL" id="JYDV01000006">
    <property type="protein sequence ID" value="KRZ44448.1"/>
    <property type="molecule type" value="Genomic_DNA"/>
</dbReference>
<dbReference type="AlphaFoldDB" id="A0A0V1EFD1"/>
<evidence type="ECO:0000313" key="3">
    <source>
        <dbReference type="EMBL" id="KRY72114.1"/>
    </source>
</evidence>
<protein>
    <recommendedName>
        <fullName evidence="1">Major sperm protein</fullName>
    </recommendedName>
</protein>
<dbReference type="SUPFAM" id="SSF49354">
    <property type="entry name" value="PapD-like"/>
    <property type="match status" value="1"/>
</dbReference>
<proteinExistence type="predicted"/>
<evidence type="ECO:0000259" key="2">
    <source>
        <dbReference type="PROSITE" id="PS50202"/>
    </source>
</evidence>
<gene>
    <name evidence="3" type="ORF">T4A_8341</name>
    <name evidence="4" type="ORF">T4C_4435</name>
</gene>
<feature type="domain" description="MSP" evidence="2">
    <location>
        <begin position="6"/>
        <end position="148"/>
    </location>
</feature>
<organism evidence="3 5">
    <name type="scientific">Trichinella pseudospiralis</name>
    <name type="common">Parasitic roundworm</name>
    <dbReference type="NCBI Taxonomy" id="6337"/>
    <lineage>
        <taxon>Eukaryota</taxon>
        <taxon>Metazoa</taxon>
        <taxon>Ecdysozoa</taxon>
        <taxon>Nematoda</taxon>
        <taxon>Enoplea</taxon>
        <taxon>Dorylaimia</taxon>
        <taxon>Trichinellida</taxon>
        <taxon>Trichinellidae</taxon>
        <taxon>Trichinella</taxon>
    </lineage>
</organism>
<comment type="caution">
    <text evidence="3">The sequence shown here is derived from an EMBL/GenBank/DDBJ whole genome shotgun (WGS) entry which is preliminary data.</text>
</comment>
<dbReference type="InterPro" id="IPR008962">
    <property type="entry name" value="PapD-like_sf"/>
</dbReference>
<dbReference type="EMBL" id="JYDR01000048">
    <property type="protein sequence ID" value="KRY72114.1"/>
    <property type="molecule type" value="Genomic_DNA"/>
</dbReference>
<comment type="function">
    <text evidence="1">Central component in molecular interactions underlying sperm crawling. Forms an extensive filament system that extends from sperm villipoda, along the leading edge of the pseudopod.</text>
</comment>
<dbReference type="Gene3D" id="2.60.40.10">
    <property type="entry name" value="Immunoglobulins"/>
    <property type="match status" value="1"/>
</dbReference>
<evidence type="ECO:0000313" key="5">
    <source>
        <dbReference type="Proteomes" id="UP000054632"/>
    </source>
</evidence>
<dbReference type="Pfam" id="PF00635">
    <property type="entry name" value="Motile_Sperm"/>
    <property type="match status" value="1"/>
</dbReference>
<keyword evidence="1" id="KW-0963">Cytoplasm</keyword>
<evidence type="ECO:0000313" key="4">
    <source>
        <dbReference type="EMBL" id="KRZ44448.1"/>
    </source>
</evidence>
<name>A0A0V1EFD1_TRIPS</name>
<dbReference type="Proteomes" id="UP000054632">
    <property type="component" value="Unassembled WGS sequence"/>
</dbReference>
<reference evidence="5 6" key="1">
    <citation type="submission" date="2015-01" db="EMBL/GenBank/DDBJ databases">
        <title>Evolution of Trichinella species and genotypes.</title>
        <authorList>
            <person name="Korhonen P.K."/>
            <person name="Edoardo P."/>
            <person name="Giuseppe L.R."/>
            <person name="Gasser R.B."/>
        </authorList>
    </citation>
    <scope>NUCLEOTIDE SEQUENCE [LARGE SCALE GENOMIC DNA]</scope>
    <source>
        <strain evidence="3">ISS13</strain>
        <strain evidence="4">ISS176</strain>
    </source>
</reference>
<keyword evidence="1" id="KW-0206">Cytoskeleton</keyword>
<dbReference type="PROSITE" id="PS50202">
    <property type="entry name" value="MSP"/>
    <property type="match status" value="1"/>
</dbReference>
<dbReference type="Proteomes" id="UP000054826">
    <property type="component" value="Unassembled WGS sequence"/>
</dbReference>
<evidence type="ECO:0000313" key="6">
    <source>
        <dbReference type="Proteomes" id="UP000054826"/>
    </source>
</evidence>
<accession>A0A0V1EFD1</accession>
<dbReference type="InterPro" id="IPR013783">
    <property type="entry name" value="Ig-like_fold"/>
</dbReference>
<sequence length="249" mass="29063">MSDRSEISASPTVLDYVYPADHQQRAVLKIKNESDLRLALKIKTTNNSCFKVSFVYAVLEPRGEKKLTVGCAPIPEDFTYILVIFVPDVFPDGDILEPETESDEKDLLDLVPHESVTSDDCSEDDTPELQKKWEKRDLAVQNIAYKRRFESEERTSINQLLRCKITTCDMCKKWHARYQMGWSTDFNVDRRACSRHSDSIRNQDDPNYDQPFLEMFRKCCVETENEEMQCVDKQMIPYKGKHKLKQYLP</sequence>
<dbReference type="InterPro" id="IPR000535">
    <property type="entry name" value="MSP_dom"/>
</dbReference>